<proteinExistence type="predicted"/>
<protein>
    <submittedName>
        <fullName evidence="1">Uncharacterized protein</fullName>
    </submittedName>
</protein>
<accession>A0ABS8TAE9</accession>
<gene>
    <name evidence="1" type="ORF">HAX54_005464</name>
</gene>
<comment type="caution">
    <text evidence="1">The sequence shown here is derived from an EMBL/GenBank/DDBJ whole genome shotgun (WGS) entry which is preliminary data.</text>
</comment>
<dbReference type="EMBL" id="JACEIK010001273">
    <property type="protein sequence ID" value="MCD7467821.1"/>
    <property type="molecule type" value="Genomic_DNA"/>
</dbReference>
<reference evidence="1 2" key="1">
    <citation type="journal article" date="2021" name="BMC Genomics">
        <title>Datura genome reveals duplications of psychoactive alkaloid biosynthetic genes and high mutation rate following tissue culture.</title>
        <authorList>
            <person name="Rajewski A."/>
            <person name="Carter-House D."/>
            <person name="Stajich J."/>
            <person name="Litt A."/>
        </authorList>
    </citation>
    <scope>NUCLEOTIDE SEQUENCE [LARGE SCALE GENOMIC DNA]</scope>
    <source>
        <strain evidence="1">AR-01</strain>
    </source>
</reference>
<evidence type="ECO:0000313" key="2">
    <source>
        <dbReference type="Proteomes" id="UP000823775"/>
    </source>
</evidence>
<organism evidence="1 2">
    <name type="scientific">Datura stramonium</name>
    <name type="common">Jimsonweed</name>
    <name type="synonym">Common thornapple</name>
    <dbReference type="NCBI Taxonomy" id="4076"/>
    <lineage>
        <taxon>Eukaryota</taxon>
        <taxon>Viridiplantae</taxon>
        <taxon>Streptophyta</taxon>
        <taxon>Embryophyta</taxon>
        <taxon>Tracheophyta</taxon>
        <taxon>Spermatophyta</taxon>
        <taxon>Magnoliopsida</taxon>
        <taxon>eudicotyledons</taxon>
        <taxon>Gunneridae</taxon>
        <taxon>Pentapetalae</taxon>
        <taxon>asterids</taxon>
        <taxon>lamiids</taxon>
        <taxon>Solanales</taxon>
        <taxon>Solanaceae</taxon>
        <taxon>Solanoideae</taxon>
        <taxon>Datureae</taxon>
        <taxon>Datura</taxon>
    </lineage>
</organism>
<keyword evidence="2" id="KW-1185">Reference proteome</keyword>
<dbReference type="Proteomes" id="UP000823775">
    <property type="component" value="Unassembled WGS sequence"/>
</dbReference>
<sequence>MGLGLSRLGETLGLEGEYMVNNRTEVEGIMGNYDRKHRDIGVEPKGVGASLRDLGDKETEKFKTRVTWAVTRDEMFLAGKGLKFNSCGLSFCVSGTDSSDVLSSVPSAELTTVSGIVPLDFPSPAQVLRERSRSLFPRLFLYLGMEHLLVRLKIERDRFYVHPRFPAKMSQQLC</sequence>
<evidence type="ECO:0000313" key="1">
    <source>
        <dbReference type="EMBL" id="MCD7467821.1"/>
    </source>
</evidence>
<name>A0ABS8TAE9_DATST</name>